<dbReference type="RefSeq" id="WP_394484397.1">
    <property type="nucleotide sequence ID" value="NZ_JBIGHV010000013.1"/>
</dbReference>
<sequence length="410" mass="46334">MTTAASRWEWLDFDEDESRQIRDFLSQQAEGEGVDPLRIGASVRDRMADTLFPGTSTQYTRLRYVILAPALLSKRGVTLEGLVGSQAALNTAIDLANRSEKGVIGRRKRERDFVRLYWTAIGEWKLLTSVVGDRRDVTVENGWEAFRFSWRADEDGSPLSEARVRWDPKVVKLAGDFWKRKDSKSPNIHCTKAEVDYLLDRWLALAEEPALAALASQVKAGRVVSRAAYPWDVAMTGHARARDDLQRAKAISMVCWTAQLAYNCALVGQARKLEADSAEAAWQKKAGQLDAMQEKLDTLLGDWQKAVVAELSDLGPWTKEETWEPLGDRSARRFLADCARRLVDGKRDLTSRDWADLVRKRENSVNPAPKLAHATHLATWSGTPEMANRWDFRWKACVKTFMFDAENPHG</sequence>
<evidence type="ECO:0000313" key="2">
    <source>
        <dbReference type="Proteomes" id="UP001606210"/>
    </source>
</evidence>
<proteinExistence type="predicted"/>
<dbReference type="Pfam" id="PF19888">
    <property type="entry name" value="DUF6361"/>
    <property type="match status" value="1"/>
</dbReference>
<dbReference type="Proteomes" id="UP001606210">
    <property type="component" value="Unassembled WGS sequence"/>
</dbReference>
<keyword evidence="2" id="KW-1185">Reference proteome</keyword>
<protein>
    <submittedName>
        <fullName evidence="1">DUF6361 family protein</fullName>
    </submittedName>
</protein>
<dbReference type="EMBL" id="JBIGHV010000013">
    <property type="protein sequence ID" value="MFG6433561.1"/>
    <property type="molecule type" value="Genomic_DNA"/>
</dbReference>
<reference evidence="1 2" key="1">
    <citation type="submission" date="2024-08" db="EMBL/GenBank/DDBJ databases">
        <authorList>
            <person name="Lu H."/>
        </authorList>
    </citation>
    <scope>NUCLEOTIDE SEQUENCE [LARGE SCALE GENOMIC DNA]</scope>
    <source>
        <strain evidence="1 2">LYH14W</strain>
    </source>
</reference>
<name>A0ABW7FCA7_9BURK</name>
<gene>
    <name evidence="1" type="ORF">ACG00Y_26880</name>
</gene>
<accession>A0ABW7FCA7</accession>
<comment type="caution">
    <text evidence="1">The sequence shown here is derived from an EMBL/GenBank/DDBJ whole genome shotgun (WGS) entry which is preliminary data.</text>
</comment>
<evidence type="ECO:0000313" key="1">
    <source>
        <dbReference type="EMBL" id="MFG6433561.1"/>
    </source>
</evidence>
<organism evidence="1 2">
    <name type="scientific">Pelomonas parva</name>
    <dbReference type="NCBI Taxonomy" id="3299032"/>
    <lineage>
        <taxon>Bacteria</taxon>
        <taxon>Pseudomonadati</taxon>
        <taxon>Pseudomonadota</taxon>
        <taxon>Betaproteobacteria</taxon>
        <taxon>Burkholderiales</taxon>
        <taxon>Sphaerotilaceae</taxon>
        <taxon>Roseateles</taxon>
    </lineage>
</organism>
<dbReference type="InterPro" id="IPR045941">
    <property type="entry name" value="DUF6361"/>
</dbReference>